<evidence type="ECO:0000313" key="12">
    <source>
        <dbReference type="EMBL" id="PSB38951.1"/>
    </source>
</evidence>
<evidence type="ECO:0000256" key="7">
    <source>
        <dbReference type="SAM" id="MobiDB-lite"/>
    </source>
</evidence>
<keyword evidence="4" id="KW-0808">Transferase</keyword>
<keyword evidence="6" id="KW-0145">Chemotaxis</keyword>
<evidence type="ECO:0000256" key="3">
    <source>
        <dbReference type="ARBA" id="ARBA00022603"/>
    </source>
</evidence>
<dbReference type="PROSITE" id="PS50112">
    <property type="entry name" value="PAS"/>
    <property type="match status" value="1"/>
</dbReference>
<dbReference type="SMART" id="SM00086">
    <property type="entry name" value="PAC"/>
    <property type="match status" value="1"/>
</dbReference>
<dbReference type="InterPro" id="IPR001610">
    <property type="entry name" value="PAC"/>
</dbReference>
<dbReference type="CDD" id="cd16434">
    <property type="entry name" value="CheB-CheR_fusion"/>
    <property type="match status" value="1"/>
</dbReference>
<dbReference type="InterPro" id="IPR013655">
    <property type="entry name" value="PAS_fold_3"/>
</dbReference>
<dbReference type="InterPro" id="IPR035909">
    <property type="entry name" value="CheB_C"/>
</dbReference>
<dbReference type="EC" id="2.1.1.80" evidence="2"/>
<feature type="compositionally biased region" description="Acidic residues" evidence="7">
    <location>
        <begin position="656"/>
        <end position="665"/>
    </location>
</feature>
<dbReference type="InterPro" id="IPR022642">
    <property type="entry name" value="CheR_C"/>
</dbReference>
<dbReference type="SMART" id="SM00138">
    <property type="entry name" value="MeTrc"/>
    <property type="match status" value="1"/>
</dbReference>
<evidence type="ECO:0000259" key="11">
    <source>
        <dbReference type="PROSITE" id="PS50123"/>
    </source>
</evidence>
<dbReference type="SMART" id="SM00091">
    <property type="entry name" value="PAS"/>
    <property type="match status" value="4"/>
</dbReference>
<dbReference type="Pfam" id="PF03705">
    <property type="entry name" value="CheR_N"/>
    <property type="match status" value="1"/>
</dbReference>
<dbReference type="InterPro" id="IPR029063">
    <property type="entry name" value="SAM-dependent_MTases_sf"/>
</dbReference>
<feature type="domain" description="CheB-type methylesterase" evidence="10">
    <location>
        <begin position="1"/>
        <end position="186"/>
    </location>
</feature>
<evidence type="ECO:0000256" key="5">
    <source>
        <dbReference type="ARBA" id="ARBA00022691"/>
    </source>
</evidence>
<feature type="active site" evidence="6">
    <location>
        <position position="128"/>
    </location>
</feature>
<dbReference type="Gene3D" id="3.40.50.150">
    <property type="entry name" value="Vaccinia Virus protein VP39"/>
    <property type="match status" value="1"/>
</dbReference>
<organism evidence="12 13">
    <name type="scientific">Aphanothece cf. minutissima CCALA 015</name>
    <dbReference type="NCBI Taxonomy" id="2107695"/>
    <lineage>
        <taxon>Bacteria</taxon>
        <taxon>Bacillati</taxon>
        <taxon>Cyanobacteriota</taxon>
        <taxon>Cyanophyceae</taxon>
        <taxon>Oscillatoriophycideae</taxon>
        <taxon>Chroococcales</taxon>
        <taxon>Aphanothecaceae</taxon>
        <taxon>Aphanothece</taxon>
    </lineage>
</organism>
<protein>
    <recommendedName>
        <fullName evidence="2">protein-glutamate O-methyltransferase</fullName>
        <ecNumber evidence="2">2.1.1.80</ecNumber>
    </recommendedName>
</protein>
<feature type="active site" evidence="6">
    <location>
        <position position="9"/>
    </location>
</feature>
<evidence type="ECO:0000313" key="13">
    <source>
        <dbReference type="Proteomes" id="UP000238218"/>
    </source>
</evidence>
<dbReference type="PROSITE" id="PS50113">
    <property type="entry name" value="PAC"/>
    <property type="match status" value="1"/>
</dbReference>
<dbReference type="InterPro" id="IPR000014">
    <property type="entry name" value="PAS"/>
</dbReference>
<dbReference type="Pfam" id="PF13596">
    <property type="entry name" value="PAS_10"/>
    <property type="match status" value="1"/>
</dbReference>
<dbReference type="PANTHER" id="PTHR24422">
    <property type="entry name" value="CHEMOTAXIS PROTEIN METHYLTRANSFERASE"/>
    <property type="match status" value="1"/>
</dbReference>
<feature type="region of interest" description="Disordered" evidence="7">
    <location>
        <begin position="656"/>
        <end position="690"/>
    </location>
</feature>
<dbReference type="Gene3D" id="3.30.450.20">
    <property type="entry name" value="PAS domain"/>
    <property type="match status" value="1"/>
</dbReference>
<dbReference type="InterPro" id="IPR000700">
    <property type="entry name" value="PAS-assoc_C"/>
</dbReference>
<keyword evidence="6" id="KW-0378">Hydrolase</keyword>
<dbReference type="InterPro" id="IPR050903">
    <property type="entry name" value="Bact_Chemotaxis_MeTrfase"/>
</dbReference>
<feature type="domain" description="CheR-type methyltransferase" evidence="11">
    <location>
        <begin position="207"/>
        <end position="464"/>
    </location>
</feature>
<evidence type="ECO:0000259" key="9">
    <source>
        <dbReference type="PROSITE" id="PS50113"/>
    </source>
</evidence>
<sequence length="1071" mass="117152">MHLVGIGASAGGLEALQALLGSLTPGGNVAYVVAQHLSPDHGSLMVELLARVTELQVVKAVDGATLLPDTVSVCPPNHDISVSGNRLRLVAPEPRFGPSPSIDRLFESIADHWNGHGAAVVLSGTGSDGARGLRAVRAAGGLTIAQTPESARFAAMPTAAVAMGGADLILEPAAIGRHLTDLMSSDGDWVELNVPDPRGLNVSSALELLQHNSGIDFSQYKESTLQRQLARRMAIRQIESMDEYLQVLSADSKEVSALVHNLLVTVTSFFRDPESFAALGELLRAYVAQRIRRDRLRVWVPGCATGEEVYSLGMLISEVLGHPQDLTHHLKIFGTDLDEESLAVARRATYPAASSLAIPESLRERFVVPCNGEVQISDDLRNCVVFARHNVAVDPPFPRLDLISSRNTLIYFTQPLQDRVLAQFRFGLLPAGLLFLGRTESLGHRTEGFEVANADHRIFHRTAEPQSARYSTVAQPSQRPTMLFNPIGRISILRETVVEEHVATLEALVRSTSPPCVILDENHGLVEVIGDVSPFCRLPEGRISTAATSFLLEDLQAEARALLLIVRADGQPARSRLLHLPDFAIHLRLEARPLQVNDRILTLLSFLREPPDGAEPAAADTTLIRDPNFDQQIARLEKELLTSHDTLRRSLSDLEEANEELEASAEELQASSEELQSSNEELESSNEELQATNEELATLNQELRARSTELQLLSTDLENIQNSLNQGMVIVDRELCITRFTPLAVRVFALVNDDIGQPLLGVPTTVPLPGLRKALTEVVGGAPRRNIEAVSEDIAYLAQVLPYQEQEGQRLGAIITLTDVSELLALRRAAETSLDSFSSLTDALEEAVWKRDASLGRLLYASQRILPLTGWSPAELFADPRLLDDAILAEDRDRVWASRDPARGGWSVQYRIIRRDGEQRWVTENAKVLTEEMDRYVVGTLSDITQQRQAQEHGRDLSVLFETLIRSPSFSVAVFDSSQRVVLVNASLCHRIGFERDSLVGSPASLFCQLPEAATAPVGTDAPVDGPLFVSDAFPLRHRDGRTLVATAELWPLPSTMGTGSLLMVLPTPQP</sequence>
<dbReference type="SUPFAM" id="SSF53335">
    <property type="entry name" value="S-adenosyl-L-methionine-dependent methyltransferases"/>
    <property type="match status" value="1"/>
</dbReference>
<name>A0ABX5FB10_9CHRO</name>
<dbReference type="Gene3D" id="1.10.155.10">
    <property type="entry name" value="Chemotaxis receptor methyltransferase CheR, N-terminal domain"/>
    <property type="match status" value="1"/>
</dbReference>
<dbReference type="SUPFAM" id="SSF47757">
    <property type="entry name" value="Chemotaxis receptor methyltransferase CheR, N-terminal domain"/>
    <property type="match status" value="1"/>
</dbReference>
<dbReference type="InterPro" id="IPR036804">
    <property type="entry name" value="CheR_N_sf"/>
</dbReference>
<dbReference type="RefSeq" id="WP_106219967.1">
    <property type="nucleotide sequence ID" value="NZ_PVWP01000002.1"/>
</dbReference>
<comment type="catalytic activity">
    <reaction evidence="1">
        <text>L-glutamyl-[protein] + S-adenosyl-L-methionine = [protein]-L-glutamate 5-O-methyl ester + S-adenosyl-L-homocysteine</text>
        <dbReference type="Rhea" id="RHEA:24452"/>
        <dbReference type="Rhea" id="RHEA-COMP:10208"/>
        <dbReference type="Rhea" id="RHEA-COMP:10311"/>
        <dbReference type="ChEBI" id="CHEBI:29973"/>
        <dbReference type="ChEBI" id="CHEBI:57856"/>
        <dbReference type="ChEBI" id="CHEBI:59789"/>
        <dbReference type="ChEBI" id="CHEBI:82795"/>
        <dbReference type="EC" id="2.1.1.80"/>
    </reaction>
</comment>
<reference evidence="12 13" key="1">
    <citation type="submission" date="2018-03" db="EMBL/GenBank/DDBJ databases">
        <title>The ancient ancestry and fast evolution of plastids.</title>
        <authorList>
            <person name="Moore K.R."/>
            <person name="Magnabosco C."/>
            <person name="Momper L."/>
            <person name="Gold D.A."/>
            <person name="Bosak T."/>
            <person name="Fournier G.P."/>
        </authorList>
    </citation>
    <scope>NUCLEOTIDE SEQUENCE [LARGE SCALE GENOMIC DNA]</scope>
    <source>
        <strain evidence="12 13">CCALA 015</strain>
    </source>
</reference>
<dbReference type="SUPFAM" id="SSF55785">
    <property type="entry name" value="PYP-like sensor domain (PAS domain)"/>
    <property type="match status" value="2"/>
</dbReference>
<evidence type="ECO:0000256" key="1">
    <source>
        <dbReference type="ARBA" id="ARBA00001541"/>
    </source>
</evidence>
<evidence type="ECO:0000256" key="6">
    <source>
        <dbReference type="PROSITE-ProRule" id="PRU00050"/>
    </source>
</evidence>
<dbReference type="SUPFAM" id="SSF52738">
    <property type="entry name" value="Methylesterase CheB, C-terminal domain"/>
    <property type="match status" value="1"/>
</dbReference>
<evidence type="ECO:0000259" key="8">
    <source>
        <dbReference type="PROSITE" id="PS50112"/>
    </source>
</evidence>
<dbReference type="Gene3D" id="3.40.50.180">
    <property type="entry name" value="Methylesterase CheB, C-terminal domain"/>
    <property type="match status" value="1"/>
</dbReference>
<dbReference type="EMBL" id="PVWP01000002">
    <property type="protein sequence ID" value="PSB38951.1"/>
    <property type="molecule type" value="Genomic_DNA"/>
</dbReference>
<feature type="domain" description="PAC" evidence="9">
    <location>
        <begin position="906"/>
        <end position="956"/>
    </location>
</feature>
<dbReference type="PANTHER" id="PTHR24422:SF27">
    <property type="entry name" value="PROTEIN-GLUTAMATE O-METHYLTRANSFERASE"/>
    <property type="match status" value="1"/>
</dbReference>
<evidence type="ECO:0000256" key="4">
    <source>
        <dbReference type="ARBA" id="ARBA00022679"/>
    </source>
</evidence>
<dbReference type="Pfam" id="PF01739">
    <property type="entry name" value="CheR"/>
    <property type="match status" value="1"/>
</dbReference>
<evidence type="ECO:0000259" key="10">
    <source>
        <dbReference type="PROSITE" id="PS50122"/>
    </source>
</evidence>
<dbReference type="Proteomes" id="UP000238218">
    <property type="component" value="Unassembled WGS sequence"/>
</dbReference>
<feature type="active site" evidence="6">
    <location>
        <position position="36"/>
    </location>
</feature>
<dbReference type="InterPro" id="IPR000780">
    <property type="entry name" value="CheR_MeTrfase"/>
</dbReference>
<evidence type="ECO:0000256" key="2">
    <source>
        <dbReference type="ARBA" id="ARBA00012534"/>
    </source>
</evidence>
<dbReference type="PROSITE" id="PS50123">
    <property type="entry name" value="CHER"/>
    <property type="match status" value="1"/>
</dbReference>
<keyword evidence="5" id="KW-0949">S-adenosyl-L-methionine</keyword>
<dbReference type="Pfam" id="PF01339">
    <property type="entry name" value="CheB_methylest"/>
    <property type="match status" value="1"/>
</dbReference>
<proteinExistence type="predicted"/>
<dbReference type="CDD" id="cd00130">
    <property type="entry name" value="PAS"/>
    <property type="match status" value="1"/>
</dbReference>
<dbReference type="NCBIfam" id="TIGR00229">
    <property type="entry name" value="sensory_box"/>
    <property type="match status" value="1"/>
</dbReference>
<dbReference type="PROSITE" id="PS50122">
    <property type="entry name" value="CHEB"/>
    <property type="match status" value="1"/>
</dbReference>
<keyword evidence="3" id="KW-0489">Methyltransferase</keyword>
<keyword evidence="13" id="KW-1185">Reference proteome</keyword>
<dbReference type="InterPro" id="IPR022641">
    <property type="entry name" value="CheR_N"/>
</dbReference>
<dbReference type="PRINTS" id="PR00996">
    <property type="entry name" value="CHERMTFRASE"/>
</dbReference>
<feature type="domain" description="PAS" evidence="8">
    <location>
        <begin position="833"/>
        <end position="895"/>
    </location>
</feature>
<dbReference type="InterPro" id="IPR000673">
    <property type="entry name" value="Sig_transdc_resp-reg_Me-estase"/>
</dbReference>
<accession>A0ABX5FB10</accession>
<dbReference type="InterPro" id="IPR035965">
    <property type="entry name" value="PAS-like_dom_sf"/>
</dbReference>
<gene>
    <name evidence="12" type="ORF">C7B81_03795</name>
</gene>
<feature type="compositionally biased region" description="Low complexity" evidence="7">
    <location>
        <begin position="666"/>
        <end position="679"/>
    </location>
</feature>
<dbReference type="Gene3D" id="1.10.287.950">
    <property type="entry name" value="Methyl-accepting chemotaxis protein"/>
    <property type="match status" value="1"/>
</dbReference>
<comment type="caution">
    <text evidence="12">The sequence shown here is derived from an EMBL/GenBank/DDBJ whole genome shotgun (WGS) entry which is preliminary data.</text>
</comment>
<dbReference type="Pfam" id="PF08447">
    <property type="entry name" value="PAS_3"/>
    <property type="match status" value="1"/>
</dbReference>